<feature type="domain" description="AAA+ ATPase" evidence="7">
    <location>
        <begin position="600"/>
        <end position="736"/>
    </location>
</feature>
<dbReference type="InterPro" id="IPR051701">
    <property type="entry name" value="Mito_OM_Translocase_MSP1"/>
</dbReference>
<evidence type="ECO:0000256" key="4">
    <source>
        <dbReference type="ARBA" id="ARBA00022840"/>
    </source>
</evidence>
<dbReference type="InterPro" id="IPR003960">
    <property type="entry name" value="ATPase_AAA_CS"/>
</dbReference>
<dbReference type="Pfam" id="PF17862">
    <property type="entry name" value="AAA_lid_3"/>
    <property type="match status" value="1"/>
</dbReference>
<keyword evidence="3" id="KW-0472">Membrane</keyword>
<sequence length="873" mass="96822">MLRSGKLLLYRRTSGFHHCRAFSARARPSAQPEVPPHDPSPNPEESATKHAEVALDSTADKQLTSTKGRKSSRKSKRQFTPTIPEQFFITNYQSNLRNAHDIKKIPYKIPECIIDDVRYSIRAGFASHSAHQSALPDDNIVIGVPYAGATYLQDSLVHAIARELESDVIKLDQHDISLLTHGLIDPRASSDDIEPVLVEAESNMATESTRKSSSNVEFEDERSDDFIVVDDVLDYVKSVMNQKESGQNRLSKSFGSYGKSQGEGHARLKAVFSALVTAGERELSANNAATKMDRIPKIIYLRDYSHIIESPMGELVVTALLQTIQDLRSHGQPIVVVAGVSPSLSNLSSRKGPGQIIEKKSSIASLDMDDVDDLLGNKIKFPYFQLVSIPPLVDSPQSMKAWKHQMEQDLALRLEELNARNILMACVHKKIISPAQAFVSTPAVTKILNKMDGARSEYWPMHFINRLVSTATGISMSSSNQHGHPNTFNMSHLTQAEKILKRGSELRSQAITNLKQEYEQSRKQLISVKDGDELDMKALKDVCNDYERKLLTKIVDPARLKTTFNDICAPAATIDTLQTSISLPLLRPDIFSYGILGRNFTSGMLLFGPPGTGKTLLAKAVAKESGSRMIEIQASDIYEMYVGEGEKNVKAVFSLARKLAPCVIFIDEVDSLLNARRSDLASNTHREIVNQFMVEWDGLSSNNHGVILMAATNRPYDLDDAVLRRMPRRILVDLPNQEERAKILTLHLQGEKVDQGVSIEKLAKATPYYSGSDIKNLCIAAALNAVKEDTGKDFSNIKLVGNTVPAANAPIRVLKEHHFDQARSQIAPSASEDMHSLIQIHKWDGLYGDGKHRKRHKGIGFNDIEPTKISVKA</sequence>
<name>A0A8H7Q8Z3_9FUNG</name>
<feature type="compositionally biased region" description="Pro residues" evidence="6">
    <location>
        <begin position="33"/>
        <end position="42"/>
    </location>
</feature>
<proteinExistence type="predicted"/>
<comment type="subcellular location">
    <subcellularLocation>
        <location evidence="1">Mitochondrion outer membrane</location>
        <topology evidence="1">Single-pass membrane protein</topology>
    </subcellularLocation>
</comment>
<evidence type="ECO:0000313" key="9">
    <source>
        <dbReference type="Proteomes" id="UP000612746"/>
    </source>
</evidence>
<keyword evidence="2" id="KW-0547">Nucleotide-binding</keyword>
<feature type="compositionally biased region" description="Basic residues" evidence="6">
    <location>
        <begin position="67"/>
        <end position="77"/>
    </location>
</feature>
<dbReference type="AlphaFoldDB" id="A0A8H7Q8Z3"/>
<keyword evidence="4" id="KW-0067">ATP-binding</keyword>
<dbReference type="PANTHER" id="PTHR45644:SF56">
    <property type="entry name" value="AAA ATPASE, PUTATIVE (AFU_ORTHOLOGUE AFUA_2G12920)-RELATED"/>
    <property type="match status" value="1"/>
</dbReference>
<evidence type="ECO:0000256" key="6">
    <source>
        <dbReference type="SAM" id="MobiDB-lite"/>
    </source>
</evidence>
<comment type="caution">
    <text evidence="8">The sequence shown here is derived from an EMBL/GenBank/DDBJ whole genome shotgun (WGS) entry which is preliminary data.</text>
</comment>
<gene>
    <name evidence="8" type="ORF">INT44_001364</name>
</gene>
<reference evidence="8" key="1">
    <citation type="submission" date="2020-12" db="EMBL/GenBank/DDBJ databases">
        <title>Metabolic potential, ecology and presence of endohyphal bacteria is reflected in genomic diversity of Mucoromycotina.</title>
        <authorList>
            <person name="Muszewska A."/>
            <person name="Okrasinska A."/>
            <person name="Steczkiewicz K."/>
            <person name="Drgas O."/>
            <person name="Orlowska M."/>
            <person name="Perlinska-Lenart U."/>
            <person name="Aleksandrzak-Piekarczyk T."/>
            <person name="Szatraj K."/>
            <person name="Zielenkiewicz U."/>
            <person name="Pilsyk S."/>
            <person name="Malc E."/>
            <person name="Mieczkowski P."/>
            <person name="Kruszewska J.S."/>
            <person name="Biernat P."/>
            <person name="Pawlowska J."/>
        </authorList>
    </citation>
    <scope>NUCLEOTIDE SEQUENCE</scope>
    <source>
        <strain evidence="8">WA0000051536</strain>
    </source>
</reference>
<dbReference type="SUPFAM" id="SSF52540">
    <property type="entry name" value="P-loop containing nucleoside triphosphate hydrolases"/>
    <property type="match status" value="1"/>
</dbReference>
<evidence type="ECO:0000256" key="1">
    <source>
        <dbReference type="ARBA" id="ARBA00004572"/>
    </source>
</evidence>
<evidence type="ECO:0000256" key="3">
    <source>
        <dbReference type="ARBA" id="ARBA00022787"/>
    </source>
</evidence>
<evidence type="ECO:0000256" key="2">
    <source>
        <dbReference type="ARBA" id="ARBA00022741"/>
    </source>
</evidence>
<keyword evidence="5" id="KW-0496">Mitochondrion</keyword>
<feature type="region of interest" description="Disordered" evidence="6">
    <location>
        <begin position="25"/>
        <end position="78"/>
    </location>
</feature>
<dbReference type="Gene3D" id="1.10.8.60">
    <property type="match status" value="1"/>
</dbReference>
<evidence type="ECO:0000313" key="8">
    <source>
        <dbReference type="EMBL" id="KAG2188609.1"/>
    </source>
</evidence>
<dbReference type="GO" id="GO:0005741">
    <property type="term" value="C:mitochondrial outer membrane"/>
    <property type="evidence" value="ECO:0007669"/>
    <property type="project" value="UniProtKB-SubCell"/>
</dbReference>
<dbReference type="GO" id="GO:0016887">
    <property type="term" value="F:ATP hydrolysis activity"/>
    <property type="evidence" value="ECO:0007669"/>
    <property type="project" value="InterPro"/>
</dbReference>
<dbReference type="InterPro" id="IPR027417">
    <property type="entry name" value="P-loop_NTPase"/>
</dbReference>
<keyword evidence="9" id="KW-1185">Reference proteome</keyword>
<dbReference type="Pfam" id="PF00004">
    <property type="entry name" value="AAA"/>
    <property type="match status" value="1"/>
</dbReference>
<evidence type="ECO:0000256" key="5">
    <source>
        <dbReference type="ARBA" id="ARBA00023128"/>
    </source>
</evidence>
<dbReference type="InterPro" id="IPR041569">
    <property type="entry name" value="AAA_lid_3"/>
</dbReference>
<dbReference type="SMART" id="SM00382">
    <property type="entry name" value="AAA"/>
    <property type="match status" value="1"/>
</dbReference>
<dbReference type="Gene3D" id="3.40.50.300">
    <property type="entry name" value="P-loop containing nucleotide triphosphate hydrolases"/>
    <property type="match status" value="1"/>
</dbReference>
<dbReference type="InterPro" id="IPR003593">
    <property type="entry name" value="AAA+_ATPase"/>
</dbReference>
<organism evidence="8 9">
    <name type="scientific">Umbelopsis vinacea</name>
    <dbReference type="NCBI Taxonomy" id="44442"/>
    <lineage>
        <taxon>Eukaryota</taxon>
        <taxon>Fungi</taxon>
        <taxon>Fungi incertae sedis</taxon>
        <taxon>Mucoromycota</taxon>
        <taxon>Mucoromycotina</taxon>
        <taxon>Umbelopsidomycetes</taxon>
        <taxon>Umbelopsidales</taxon>
        <taxon>Umbelopsidaceae</taxon>
        <taxon>Umbelopsis</taxon>
    </lineage>
</organism>
<dbReference type="GO" id="GO:0005524">
    <property type="term" value="F:ATP binding"/>
    <property type="evidence" value="ECO:0007669"/>
    <property type="project" value="UniProtKB-KW"/>
</dbReference>
<dbReference type="PROSITE" id="PS00674">
    <property type="entry name" value="AAA"/>
    <property type="match status" value="1"/>
</dbReference>
<dbReference type="InterPro" id="IPR003959">
    <property type="entry name" value="ATPase_AAA_core"/>
</dbReference>
<keyword evidence="3" id="KW-1000">Mitochondrion outer membrane</keyword>
<dbReference type="EMBL" id="JAEPRA010000002">
    <property type="protein sequence ID" value="KAG2188609.1"/>
    <property type="molecule type" value="Genomic_DNA"/>
</dbReference>
<protein>
    <recommendedName>
        <fullName evidence="7">AAA+ ATPase domain-containing protein</fullName>
    </recommendedName>
</protein>
<evidence type="ECO:0000259" key="7">
    <source>
        <dbReference type="SMART" id="SM00382"/>
    </source>
</evidence>
<dbReference type="PANTHER" id="PTHR45644">
    <property type="entry name" value="AAA ATPASE, PUTATIVE (AFU_ORTHOLOGUE AFUA_2G12920)-RELATED-RELATED"/>
    <property type="match status" value="1"/>
</dbReference>
<dbReference type="Proteomes" id="UP000612746">
    <property type="component" value="Unassembled WGS sequence"/>
</dbReference>
<dbReference type="OrthoDB" id="39734at2759"/>
<accession>A0A8H7Q8Z3</accession>